<dbReference type="Proteomes" id="UP000622552">
    <property type="component" value="Unassembled WGS sequence"/>
</dbReference>
<keyword evidence="2" id="KW-0418">Kinase</keyword>
<sequence length="295" mass="32457">MIEQARTALLVAAEVAGLDPGAAELIRHGQNTLFRLPGAIVARVARPGQQGTAAKETRVSQWLAAEGVPVVRVVEDLEQPVAVNGRAVTFWHELPPHRPGSALDVAGMLRRLHTLIPPPELDLPRLEPLTQLADRIDAAATVTATDRAWLHERLAALRERYAALPEGMAWCAVHGDAWGSNIAITAAGPVVLDLERFAVGPPEWDLTAVAVDHFTFGSVTTDDWDDFCRAYGCDVTTWDGYPVLRDIRELRKLTFATQMAIEYPDRPRIAEQVQIRLACLRGEEGPRPWRWAGVP</sequence>
<dbReference type="InterPro" id="IPR011009">
    <property type="entry name" value="Kinase-like_dom_sf"/>
</dbReference>
<dbReference type="Pfam" id="PF01636">
    <property type="entry name" value="APH"/>
    <property type="match status" value="1"/>
</dbReference>
<evidence type="ECO:0000313" key="2">
    <source>
        <dbReference type="EMBL" id="MBG6136050.1"/>
    </source>
</evidence>
<accession>A0A8J7KFD6</accession>
<protein>
    <submittedName>
        <fullName evidence="2">Ser/Thr protein kinase RdoA (MazF antagonist)</fullName>
    </submittedName>
</protein>
<dbReference type="AlphaFoldDB" id="A0A8J7KFD6"/>
<dbReference type="InterPro" id="IPR002575">
    <property type="entry name" value="Aminoglycoside_PTrfase"/>
</dbReference>
<reference evidence="2" key="1">
    <citation type="submission" date="2020-11" db="EMBL/GenBank/DDBJ databases">
        <title>Sequencing the genomes of 1000 actinobacteria strains.</title>
        <authorList>
            <person name="Klenk H.-P."/>
        </authorList>
    </citation>
    <scope>NUCLEOTIDE SEQUENCE</scope>
    <source>
        <strain evidence="2">DSM 45356</strain>
    </source>
</reference>
<evidence type="ECO:0000259" key="1">
    <source>
        <dbReference type="Pfam" id="PF01636"/>
    </source>
</evidence>
<name>A0A8J7KFD6_9ACTN</name>
<dbReference type="GO" id="GO:0016301">
    <property type="term" value="F:kinase activity"/>
    <property type="evidence" value="ECO:0007669"/>
    <property type="project" value="UniProtKB-KW"/>
</dbReference>
<organism evidence="2 3">
    <name type="scientific">Longispora fulva</name>
    <dbReference type="NCBI Taxonomy" id="619741"/>
    <lineage>
        <taxon>Bacteria</taxon>
        <taxon>Bacillati</taxon>
        <taxon>Actinomycetota</taxon>
        <taxon>Actinomycetes</taxon>
        <taxon>Micromonosporales</taxon>
        <taxon>Micromonosporaceae</taxon>
        <taxon>Longispora</taxon>
    </lineage>
</organism>
<dbReference type="Gene3D" id="3.90.1200.10">
    <property type="match status" value="1"/>
</dbReference>
<feature type="domain" description="Aminoglycoside phosphotransferase" evidence="1">
    <location>
        <begin position="39"/>
        <end position="239"/>
    </location>
</feature>
<keyword evidence="2" id="KW-0808">Transferase</keyword>
<proteinExistence type="predicted"/>
<comment type="caution">
    <text evidence="2">The sequence shown here is derived from an EMBL/GenBank/DDBJ whole genome shotgun (WGS) entry which is preliminary data.</text>
</comment>
<dbReference type="EMBL" id="JADOUF010000001">
    <property type="protein sequence ID" value="MBG6136050.1"/>
    <property type="molecule type" value="Genomic_DNA"/>
</dbReference>
<dbReference type="SUPFAM" id="SSF56112">
    <property type="entry name" value="Protein kinase-like (PK-like)"/>
    <property type="match status" value="1"/>
</dbReference>
<evidence type="ECO:0000313" key="3">
    <source>
        <dbReference type="Proteomes" id="UP000622552"/>
    </source>
</evidence>
<dbReference type="RefSeq" id="WP_197003089.1">
    <property type="nucleotide sequence ID" value="NZ_BONS01000001.1"/>
</dbReference>
<gene>
    <name evidence="2" type="ORF">IW245_002244</name>
</gene>
<keyword evidence="3" id="KW-1185">Reference proteome</keyword>